<comment type="subcellular location">
    <subcellularLocation>
        <location evidence="1">Nucleus</location>
    </subcellularLocation>
</comment>
<feature type="domain" description="Strawberry notch helicase C" evidence="6">
    <location>
        <begin position="1122"/>
        <end position="1409"/>
    </location>
</feature>
<feature type="compositionally biased region" description="Acidic residues" evidence="5">
    <location>
        <begin position="924"/>
        <end position="945"/>
    </location>
</feature>
<dbReference type="PANTHER" id="PTHR12706">
    <property type="entry name" value="STRAWBERRY NOTCH-RELATED"/>
    <property type="match status" value="1"/>
</dbReference>
<evidence type="ECO:0000313" key="10">
    <source>
        <dbReference type="Proteomes" id="UP000008909"/>
    </source>
</evidence>
<feature type="compositionally biased region" description="Low complexity" evidence="5">
    <location>
        <begin position="1716"/>
        <end position="1728"/>
    </location>
</feature>
<sequence length="1913" mass="211560">MCHARRNFVYRDECFSPRPLQIGASSEDRYRMTPHCAWLETLQDMAVAFLSSVDEIVAATTVMVVRQKSIAVELGCYVVHNYGGYYHTLRKNGSCDEDSFYEYSTSASEMFGYRDSGSDMDPASIFEDALKGLTTKDFNDAETPKIDVKQEQSSVVDSKVPVALESHANVNVYPKRSPLVTNSPLSNSISPAPTAVATVYPEGDIILNALINAGIAPSSLSSSGSAGSSKSDSAKQLVSASTPNVKILSTKGSTVFKIVPKSHLSSELLGQQPQLRMASQLLRRSPPRNGSLASVGVPRVPNIIRKRPQPFADTLTQSPAKLLKTANSLSELDAQRLWTSDALLPAVSTAPTNLKWLEGSQVSRAPVSTRSLQPSNVPANIIKPYMLKRDDDLDEDEDLAQAETYADYVPTKLKLGSKHPDPVVESSSLSSVSPPDIHYRLLLPDEVIDRGCLSALQLEAVMYACQRHECILPNGQRAGFLIGDGAGVGKGRTIAGILYENYLRHRKKAIWLSVSNDLRVDAERDLRDVGLGRIKVHSLNKFKYARISGKANGRVKKGVIFSTYSSLIGESQGSAKAKYKTRLKQLVHWCGKKFDGLIVFDECHRAKNLTPSGSQKPTKTGLTVLELQNRLPNARIVYASATGATEPRNMAYMTRLGLWGEGTPFKTFNSFIQTLERRGVGAMELVAMDMKLRGMYIARQLSFQGVNFTIREVAIEDVRLKNHAFVHVYNQCADLWVYAYRFFSEATRLMCPGDRYRKTMWGQFWSAHQRFFKYLCIAAKIDACVELTKAAIREGKCVVIGLQSTGEAKTLEQVEELGPDLGDFVSTTKGVFQSLVEKYFPTPSNLENFSLRGEKLATAGDRSSSTTLNRAGRAVAGGQGSGLGLKDILGDKMFARLISGGSLSGSTVEDEYNGSKTGDKPSPDSDDEDDDDERSEESDDEDESEGVSALKTKDGKHHHSSSSDYYDSDLELTSSHSGTTASQRRTKKAGLQKPNKTVRRKRHEGSSSELSDNSDEDWDPDALFDSFLARQNSLVRTGADKSRKMNSNSLLDDFAGEDSMQELSQKYLLRRNSFRADDSSLQALGEETRGVSAEEAARQCGEMQSLLLRFIEKLGSKLPPSSLDELIDKLGGPSCVAEMTGRKGRMVMGDDGRVSYESRREFDVNLEILNLTEKQRFMDGEKLIAIISEAASSGISLQADRRAVNQRRRVHITLELPWSADRAIQQFGRTHRSNQVSAPKYIFLISDLAGEQRFASTVAKRLESLGALTHGDRRATDTRDLSQFNIDTKLGREALDIVLRACIHGDEGIVEPPTDYIGFEEDTTENSQNTLATNTHRFFVDVKASLQGVGLAAGRTRDKDSGQMSKFLNRILGLRVHIQNGLFRYFSDTLEELVRRAKRDNQLDLGIMDLGTSGQNLEIVWTKSFDTWFLSESTQVHLHKVTAERGLSWAQAMEIYTQHDGTHDGFYLPSNPASSKIVIPILAVYVKSRASARSSGKADTKYYRIYRPNTGMQGRLLELDKLLERYSRIPNPSDCQDAWHRVFKTSTTRCIHLMQHGFCPRVAQQRTVCEVGLRVRTYYVLSGSVLNVWAQVEPLLQGYSSLTRCMQVVRLKSSDGKRIVGSLIPQECVDDVLRCLSSPPAPVSSDGLSDLTGRMNRTAGFESTFSKTNSLSRPWSAKSGPNVPHSQRAWQMAHRPYTHFPRGSHLNGRGYPPSNSQSTFRTQRQFTQPRMHSSSYRQFHRPSLLRNSLPNTIQGEHAIGPHPIHSTTLSNSHRSSSSQLPFTGVGYSLHQFPTSVTQPRAVFQEPANELATHPVRRSGSRLNAALSIPIDMAPPFTSESSVGPGYSSTEQLQLPTTAPMQPPITSISTAPQISQSTTLPLSVSEPSLADSKATVKRPVPSKMVKFKVKWKEG</sequence>
<dbReference type="Proteomes" id="UP000008909">
    <property type="component" value="Unassembled WGS sequence"/>
</dbReference>
<feature type="region of interest" description="Disordered" evidence="5">
    <location>
        <begin position="1698"/>
        <end position="1741"/>
    </location>
</feature>
<gene>
    <name evidence="9" type="ORF">CLF_107958</name>
</gene>
<feature type="compositionally biased region" description="Basic residues" evidence="5">
    <location>
        <begin position="984"/>
        <end position="1003"/>
    </location>
</feature>
<organism evidence="9 10">
    <name type="scientific">Clonorchis sinensis</name>
    <name type="common">Chinese liver fluke</name>
    <dbReference type="NCBI Taxonomy" id="79923"/>
    <lineage>
        <taxon>Eukaryota</taxon>
        <taxon>Metazoa</taxon>
        <taxon>Spiralia</taxon>
        <taxon>Lophotrochozoa</taxon>
        <taxon>Platyhelminthes</taxon>
        <taxon>Trematoda</taxon>
        <taxon>Digenea</taxon>
        <taxon>Opisthorchiida</taxon>
        <taxon>Opisthorchiata</taxon>
        <taxon>Opisthorchiidae</taxon>
        <taxon>Clonorchis</taxon>
    </lineage>
</organism>
<evidence type="ECO:0000259" key="6">
    <source>
        <dbReference type="Pfam" id="PF13871"/>
    </source>
</evidence>
<feature type="region of interest" description="Disordered" evidence="5">
    <location>
        <begin position="1877"/>
        <end position="1896"/>
    </location>
</feature>
<dbReference type="FunFam" id="3.40.50.300:FF:000282">
    <property type="entry name" value="Strawberry notch homolog 1 (Drosophila)"/>
    <property type="match status" value="1"/>
</dbReference>
<dbReference type="InterPro" id="IPR026937">
    <property type="entry name" value="SBNO_Helicase_C_dom"/>
</dbReference>
<dbReference type="PANTHER" id="PTHR12706:SF30">
    <property type="entry name" value="PROTEIN STRAWBERRY NOTCH-RELATED"/>
    <property type="match status" value="1"/>
</dbReference>
<dbReference type="EMBL" id="DF144016">
    <property type="protein sequence ID" value="GAA30269.2"/>
    <property type="molecule type" value="Genomic_DNA"/>
</dbReference>
<evidence type="ECO:0000256" key="3">
    <source>
        <dbReference type="ARBA" id="ARBA00023054"/>
    </source>
</evidence>
<feature type="region of interest" description="Disordered" evidence="5">
    <location>
        <begin position="901"/>
        <end position="1018"/>
    </location>
</feature>
<dbReference type="GO" id="GO:0031490">
    <property type="term" value="F:chromatin DNA binding"/>
    <property type="evidence" value="ECO:0007669"/>
    <property type="project" value="TreeGrafter"/>
</dbReference>
<feature type="region of interest" description="Disordered" evidence="5">
    <location>
        <begin position="858"/>
        <end position="882"/>
    </location>
</feature>
<reference evidence="9" key="1">
    <citation type="journal article" date="2011" name="Genome Biol.">
        <title>The draft genome of the carcinogenic human liver fluke Clonorchis sinensis.</title>
        <authorList>
            <person name="Wang X."/>
            <person name="Chen W."/>
            <person name="Huang Y."/>
            <person name="Sun J."/>
            <person name="Men J."/>
            <person name="Liu H."/>
            <person name="Luo F."/>
            <person name="Guo L."/>
            <person name="Lv X."/>
            <person name="Deng C."/>
            <person name="Zhou C."/>
            <person name="Fan Y."/>
            <person name="Li X."/>
            <person name="Huang L."/>
            <person name="Hu Y."/>
            <person name="Liang C."/>
            <person name="Hu X."/>
            <person name="Xu J."/>
            <person name="Yu X."/>
        </authorList>
    </citation>
    <scope>NUCLEOTIDE SEQUENCE [LARGE SCALE GENOMIC DNA]</scope>
    <source>
        <strain evidence="9">Henan</strain>
    </source>
</reference>
<feature type="region of interest" description="Disordered" evidence="5">
    <location>
        <begin position="1753"/>
        <end position="1779"/>
    </location>
</feature>
<proteinExistence type="inferred from homology"/>
<evidence type="ECO:0000256" key="4">
    <source>
        <dbReference type="ARBA" id="ARBA00023242"/>
    </source>
</evidence>
<accession>H2KU71</accession>
<evidence type="ECO:0000259" key="8">
    <source>
        <dbReference type="Pfam" id="PF25373"/>
    </source>
</evidence>
<evidence type="ECO:0000313" key="9">
    <source>
        <dbReference type="EMBL" id="GAA30269.2"/>
    </source>
</evidence>
<evidence type="ECO:0000256" key="5">
    <source>
        <dbReference type="SAM" id="MobiDB-lite"/>
    </source>
</evidence>
<dbReference type="SUPFAM" id="SSF52540">
    <property type="entry name" value="P-loop containing nucleoside triphosphate hydrolases"/>
    <property type="match status" value="2"/>
</dbReference>
<dbReference type="InterPro" id="IPR039187">
    <property type="entry name" value="SNO_AAA"/>
</dbReference>
<name>H2KU71_CLOSI</name>
<dbReference type="InterPro" id="IPR057332">
    <property type="entry name" value="SBNO_a/b_dom"/>
</dbReference>
<dbReference type="InterPro" id="IPR026741">
    <property type="entry name" value="SNO"/>
</dbReference>
<dbReference type="Pfam" id="PF13872">
    <property type="entry name" value="AAA_34"/>
    <property type="match status" value="1"/>
</dbReference>
<evidence type="ECO:0000256" key="1">
    <source>
        <dbReference type="ARBA" id="ARBA00004123"/>
    </source>
</evidence>
<comment type="similarity">
    <text evidence="2">Belongs to the SBNO family.</text>
</comment>
<dbReference type="Pfam" id="PF13871">
    <property type="entry name" value="Helicase_C_4"/>
    <property type="match status" value="1"/>
</dbReference>
<evidence type="ECO:0000259" key="7">
    <source>
        <dbReference type="Pfam" id="PF13872"/>
    </source>
</evidence>
<protein>
    <submittedName>
        <fullName evidence="9">Protein strawberry notch homolog 1</fullName>
    </submittedName>
</protein>
<dbReference type="GO" id="GO:0009967">
    <property type="term" value="P:positive regulation of signal transduction"/>
    <property type="evidence" value="ECO:0007669"/>
    <property type="project" value="UniProtKB-ARBA"/>
</dbReference>
<evidence type="ECO:0000256" key="2">
    <source>
        <dbReference type="ARBA" id="ARBA00006992"/>
    </source>
</evidence>
<dbReference type="Pfam" id="PF25373">
    <property type="entry name" value="SBNO"/>
    <property type="match status" value="1"/>
</dbReference>
<keyword evidence="10" id="KW-1185">Reference proteome</keyword>
<dbReference type="InterPro" id="IPR027417">
    <property type="entry name" value="P-loop_NTPase"/>
</dbReference>
<dbReference type="Gene3D" id="3.40.50.300">
    <property type="entry name" value="P-loop containing nucleotide triphosphate hydrolases"/>
    <property type="match status" value="2"/>
</dbReference>
<keyword evidence="3" id="KW-0175">Coiled coil</keyword>
<feature type="compositionally biased region" description="Low complexity" evidence="5">
    <location>
        <begin position="1765"/>
        <end position="1778"/>
    </location>
</feature>
<feature type="domain" description="SBNO alpha/beta" evidence="8">
    <location>
        <begin position="1447"/>
        <end position="1574"/>
    </location>
</feature>
<dbReference type="GO" id="GO:0006355">
    <property type="term" value="P:regulation of DNA-templated transcription"/>
    <property type="evidence" value="ECO:0007669"/>
    <property type="project" value="InterPro"/>
</dbReference>
<keyword evidence="4" id="KW-0539">Nucleus</keyword>
<feature type="compositionally biased region" description="Polar residues" evidence="5">
    <location>
        <begin position="971"/>
        <end position="983"/>
    </location>
</feature>
<dbReference type="GO" id="GO:0042393">
    <property type="term" value="F:histone binding"/>
    <property type="evidence" value="ECO:0007669"/>
    <property type="project" value="TreeGrafter"/>
</dbReference>
<feature type="domain" description="Strawberry notch AAA" evidence="7">
    <location>
        <begin position="418"/>
        <end position="718"/>
    </location>
</feature>
<dbReference type="GO" id="GO:0005634">
    <property type="term" value="C:nucleus"/>
    <property type="evidence" value="ECO:0007669"/>
    <property type="project" value="UniProtKB-SubCell"/>
</dbReference>